<dbReference type="InterPro" id="IPR013083">
    <property type="entry name" value="Znf_RING/FYVE/PHD"/>
</dbReference>
<keyword evidence="8" id="KW-1185">Reference proteome</keyword>
<feature type="compositionally biased region" description="Basic and acidic residues" evidence="5">
    <location>
        <begin position="435"/>
        <end position="444"/>
    </location>
</feature>
<dbReference type="Proteomes" id="UP000053831">
    <property type="component" value="Unassembled WGS sequence"/>
</dbReference>
<evidence type="ECO:0000256" key="4">
    <source>
        <dbReference type="PROSITE-ProRule" id="PRU00146"/>
    </source>
</evidence>
<evidence type="ECO:0000256" key="3">
    <source>
        <dbReference type="ARBA" id="ARBA00022833"/>
    </source>
</evidence>
<evidence type="ECO:0000256" key="2">
    <source>
        <dbReference type="ARBA" id="ARBA00022771"/>
    </source>
</evidence>
<dbReference type="InterPro" id="IPR052819">
    <property type="entry name" value="Chromatin_regulatory_protein"/>
</dbReference>
<feature type="domain" description="PHD-type" evidence="6">
    <location>
        <begin position="29"/>
        <end position="76"/>
    </location>
</feature>
<feature type="compositionally biased region" description="Polar residues" evidence="5">
    <location>
        <begin position="309"/>
        <end position="318"/>
    </location>
</feature>
<dbReference type="SUPFAM" id="SSF57903">
    <property type="entry name" value="FYVE/PHD zinc finger"/>
    <property type="match status" value="2"/>
</dbReference>
<evidence type="ECO:0000313" key="8">
    <source>
        <dbReference type="Proteomes" id="UP000053831"/>
    </source>
</evidence>
<dbReference type="PANTHER" id="PTHR47636:SF1">
    <property type="entry name" value="TRANSCRIPTIONAL REGULATORY PROTEIN RCO1"/>
    <property type="match status" value="1"/>
</dbReference>
<dbReference type="SMART" id="SM00249">
    <property type="entry name" value="PHD"/>
    <property type="match status" value="2"/>
</dbReference>
<dbReference type="GO" id="GO:0008270">
    <property type="term" value="F:zinc ion binding"/>
    <property type="evidence" value="ECO:0007669"/>
    <property type="project" value="UniProtKB-KW"/>
</dbReference>
<dbReference type="PROSITE" id="PS01359">
    <property type="entry name" value="ZF_PHD_1"/>
    <property type="match status" value="1"/>
</dbReference>
<feature type="compositionally biased region" description="Basic and acidic residues" evidence="5">
    <location>
        <begin position="467"/>
        <end position="476"/>
    </location>
</feature>
<evidence type="ECO:0000256" key="1">
    <source>
        <dbReference type="ARBA" id="ARBA00022723"/>
    </source>
</evidence>
<dbReference type="Gene3D" id="3.30.40.10">
    <property type="entry name" value="Zinc/RING finger domain, C3HC4 (zinc finger)"/>
    <property type="match status" value="2"/>
</dbReference>
<sequence length="476" mass="52430">MAKQQQQQRRSRGRRGSKLIYVLQGSDNDEYCSACGNAGDVVCCDGCPRSFHFECVDMVQSDSLPDEWYCSECFVRRYPTRVPVYKGAFASALNNLEKSIHRAFSLPKRVQSRFEGVKAGADGDYEDIVASKTVRRRPGYDELPDFFKQREDGEAVLCHACQKPATEIRAIIPCNACPFHWHIDCLDPPLAMPPYLKTWRCPAHVDDLLSETPPLAPAHRYRRVKGAQAIVPAVSRGLRNNGHIEIDWADEPEAPQRSGWKDPDSFGRTYRLPAQGIILDFIEQLRHRGAGYGNRRGESRWVPYPSPPTNASNSPIAGSSTERKVDELQASLSLVGLKHARSENIDQLTSALLTAADDNVLSLMARGNAEKWANSQLSSIDKVSLRTLLIQMDTMGERIRDLLGDEAPAPLRASSSAPKPAVVAGTPETEGAMGDDMHHGEDNGPSRAGKSESSLPVTEPTPPSTVDHGEGTMELD</sequence>
<dbReference type="OrthoDB" id="5876363at2759"/>
<keyword evidence="1" id="KW-0479">Metal-binding</keyword>
<dbReference type="STRING" id="150374.A0A0M8N020"/>
<proteinExistence type="predicted"/>
<accession>A0A0M8N020</accession>
<dbReference type="InterPro" id="IPR019787">
    <property type="entry name" value="Znf_PHD-finger"/>
</dbReference>
<dbReference type="InterPro" id="IPR001965">
    <property type="entry name" value="Znf_PHD"/>
</dbReference>
<dbReference type="CDD" id="cd15534">
    <property type="entry name" value="PHD2_PHF12_Rco1"/>
    <property type="match status" value="1"/>
</dbReference>
<dbReference type="InterPro" id="IPR011011">
    <property type="entry name" value="Znf_FYVE_PHD"/>
</dbReference>
<dbReference type="AlphaFoldDB" id="A0A0M8N020"/>
<evidence type="ECO:0000313" key="7">
    <source>
        <dbReference type="EMBL" id="KOS17170.1"/>
    </source>
</evidence>
<dbReference type="GO" id="GO:0032221">
    <property type="term" value="C:Rpd3S complex"/>
    <property type="evidence" value="ECO:0007669"/>
    <property type="project" value="TreeGrafter"/>
</dbReference>
<reference evidence="7 8" key="1">
    <citation type="submission" date="2015-07" db="EMBL/GenBank/DDBJ databases">
        <title>The genome of the fungus Escovopsis weberi, a specialized disease agent of ant agriculture.</title>
        <authorList>
            <person name="de Man T.J."/>
            <person name="Stajich J.E."/>
            <person name="Kubicek C.P."/>
            <person name="Chenthamara K."/>
            <person name="Atanasova L."/>
            <person name="Druzhinina I.S."/>
            <person name="Birnbaum S."/>
            <person name="Barribeau S.M."/>
            <person name="Teiling C."/>
            <person name="Suen G."/>
            <person name="Currie C."/>
            <person name="Gerardo N.M."/>
        </authorList>
    </citation>
    <scope>NUCLEOTIDE SEQUENCE [LARGE SCALE GENOMIC DNA]</scope>
</reference>
<dbReference type="Pfam" id="PF00628">
    <property type="entry name" value="PHD"/>
    <property type="match status" value="2"/>
</dbReference>
<dbReference type="PANTHER" id="PTHR47636">
    <property type="entry name" value="TRANSCRIPTIONAL REGULATORY PROTEIN RCO1"/>
    <property type="match status" value="1"/>
</dbReference>
<name>A0A0M8N020_ESCWE</name>
<keyword evidence="3" id="KW-0862">Zinc</keyword>
<protein>
    <recommendedName>
        <fullName evidence="6">PHD-type domain-containing protein</fullName>
    </recommendedName>
</protein>
<dbReference type="EMBL" id="LGSR01000028">
    <property type="protein sequence ID" value="KOS17170.1"/>
    <property type="molecule type" value="Genomic_DNA"/>
</dbReference>
<dbReference type="GO" id="GO:0006357">
    <property type="term" value="P:regulation of transcription by RNA polymerase II"/>
    <property type="evidence" value="ECO:0007669"/>
    <property type="project" value="TreeGrafter"/>
</dbReference>
<keyword evidence="2 4" id="KW-0863">Zinc-finger</keyword>
<dbReference type="PROSITE" id="PS50016">
    <property type="entry name" value="ZF_PHD_2"/>
    <property type="match status" value="1"/>
</dbReference>
<feature type="compositionally biased region" description="Low complexity" evidence="5">
    <location>
        <begin position="409"/>
        <end position="424"/>
    </location>
</feature>
<feature type="region of interest" description="Disordered" evidence="5">
    <location>
        <begin position="298"/>
        <end position="318"/>
    </location>
</feature>
<organism evidence="7 8">
    <name type="scientific">Escovopsis weberi</name>
    <dbReference type="NCBI Taxonomy" id="150374"/>
    <lineage>
        <taxon>Eukaryota</taxon>
        <taxon>Fungi</taxon>
        <taxon>Dikarya</taxon>
        <taxon>Ascomycota</taxon>
        <taxon>Pezizomycotina</taxon>
        <taxon>Sordariomycetes</taxon>
        <taxon>Hypocreomycetidae</taxon>
        <taxon>Hypocreales</taxon>
        <taxon>Hypocreaceae</taxon>
        <taxon>Escovopsis</taxon>
    </lineage>
</organism>
<comment type="caution">
    <text evidence="7">The sequence shown here is derived from an EMBL/GenBank/DDBJ whole genome shotgun (WGS) entry which is preliminary data.</text>
</comment>
<evidence type="ECO:0000259" key="6">
    <source>
        <dbReference type="PROSITE" id="PS50016"/>
    </source>
</evidence>
<dbReference type="InterPro" id="IPR019786">
    <property type="entry name" value="Zinc_finger_PHD-type_CS"/>
</dbReference>
<feature type="region of interest" description="Disordered" evidence="5">
    <location>
        <begin position="409"/>
        <end position="476"/>
    </location>
</feature>
<evidence type="ECO:0000256" key="5">
    <source>
        <dbReference type="SAM" id="MobiDB-lite"/>
    </source>
</evidence>
<gene>
    <name evidence="7" type="ORF">ESCO_006076</name>
</gene>